<keyword evidence="2 4" id="KW-0238">DNA-binding</keyword>
<gene>
    <name evidence="6" type="ORF">SAMN02745126_06505</name>
</gene>
<dbReference type="Pfam" id="PF00440">
    <property type="entry name" value="TetR_N"/>
    <property type="match status" value="1"/>
</dbReference>
<dbReference type="InterPro" id="IPR001647">
    <property type="entry name" value="HTH_TetR"/>
</dbReference>
<dbReference type="SUPFAM" id="SSF48498">
    <property type="entry name" value="Tetracyclin repressor-like, C-terminal domain"/>
    <property type="match status" value="1"/>
</dbReference>
<dbReference type="PROSITE" id="PS50977">
    <property type="entry name" value="HTH_TETR_2"/>
    <property type="match status" value="1"/>
</dbReference>
<evidence type="ECO:0000313" key="7">
    <source>
        <dbReference type="Proteomes" id="UP000190092"/>
    </source>
</evidence>
<keyword evidence="1" id="KW-0805">Transcription regulation</keyword>
<reference evidence="7" key="1">
    <citation type="submission" date="2017-02" db="EMBL/GenBank/DDBJ databases">
        <authorList>
            <person name="Varghese N."/>
            <person name="Submissions S."/>
        </authorList>
    </citation>
    <scope>NUCLEOTIDE SEQUENCE [LARGE SCALE GENOMIC DNA]</scope>
    <source>
        <strain evidence="7">ATCC 27094</strain>
    </source>
</reference>
<dbReference type="PANTHER" id="PTHR47506">
    <property type="entry name" value="TRANSCRIPTIONAL REGULATORY PROTEIN"/>
    <property type="match status" value="1"/>
</dbReference>
<evidence type="ECO:0000256" key="1">
    <source>
        <dbReference type="ARBA" id="ARBA00023015"/>
    </source>
</evidence>
<dbReference type="Proteomes" id="UP000190092">
    <property type="component" value="Unassembled WGS sequence"/>
</dbReference>
<dbReference type="PRINTS" id="PR00455">
    <property type="entry name" value="HTHTETR"/>
</dbReference>
<evidence type="ECO:0000313" key="6">
    <source>
        <dbReference type="EMBL" id="SKA41540.1"/>
    </source>
</evidence>
<dbReference type="Gene3D" id="1.10.357.10">
    <property type="entry name" value="Tetracycline Repressor, domain 2"/>
    <property type="match status" value="1"/>
</dbReference>
<feature type="DNA-binding region" description="H-T-H motif" evidence="4">
    <location>
        <begin position="32"/>
        <end position="51"/>
    </location>
</feature>
<organism evidence="6 7">
    <name type="scientific">Enhydrobacter aerosaccus</name>
    <dbReference type="NCBI Taxonomy" id="225324"/>
    <lineage>
        <taxon>Bacteria</taxon>
        <taxon>Pseudomonadati</taxon>
        <taxon>Pseudomonadota</taxon>
        <taxon>Alphaproteobacteria</taxon>
        <taxon>Hyphomicrobiales</taxon>
        <taxon>Enhydrobacter</taxon>
    </lineage>
</organism>
<evidence type="ECO:0000259" key="5">
    <source>
        <dbReference type="PROSITE" id="PS50977"/>
    </source>
</evidence>
<dbReference type="InterPro" id="IPR036271">
    <property type="entry name" value="Tet_transcr_reg_TetR-rel_C_sf"/>
</dbReference>
<dbReference type="SUPFAM" id="SSF46689">
    <property type="entry name" value="Homeodomain-like"/>
    <property type="match status" value="1"/>
</dbReference>
<dbReference type="STRING" id="225324.SAMN02745126_06505"/>
<accession>A0A1T4TM63</accession>
<proteinExistence type="predicted"/>
<keyword evidence="3" id="KW-0804">Transcription</keyword>
<dbReference type="PANTHER" id="PTHR47506:SF7">
    <property type="entry name" value="TRANSCRIPTIONAL REGULATORY PROTEIN"/>
    <property type="match status" value="1"/>
</dbReference>
<dbReference type="Pfam" id="PF21993">
    <property type="entry name" value="TetR_C_13_2"/>
    <property type="match status" value="1"/>
</dbReference>
<dbReference type="EMBL" id="FUWJ01000022">
    <property type="protein sequence ID" value="SKA41540.1"/>
    <property type="molecule type" value="Genomic_DNA"/>
</dbReference>
<evidence type="ECO:0000256" key="2">
    <source>
        <dbReference type="ARBA" id="ARBA00023125"/>
    </source>
</evidence>
<keyword evidence="7" id="KW-1185">Reference proteome</keyword>
<dbReference type="GO" id="GO:0003677">
    <property type="term" value="F:DNA binding"/>
    <property type="evidence" value="ECO:0007669"/>
    <property type="project" value="UniProtKB-UniRule"/>
</dbReference>
<name>A0A1T4TM63_9HYPH</name>
<sequence length="200" mass="21798">MRRTKEEAAETRRRIVAKAAEEFRAHGVEGIGISDLMGKLGLTHGGFYRHFESKDQLLAEACRHALDRTVSELGETADKAPKGQGLETALRQYLRPLHRDHPDKGCALAAIGGEVARTNERSRAAMTEGFHHLVDTIARQLPDLPPTEAETRALAIVSGMVGALLLSRLVDDEALSSRLLRAARQHLATIGDPDPATDRA</sequence>
<dbReference type="InterPro" id="IPR054156">
    <property type="entry name" value="YxaF_TetR_C"/>
</dbReference>
<dbReference type="AlphaFoldDB" id="A0A1T4TM63"/>
<feature type="domain" description="HTH tetR-type" evidence="5">
    <location>
        <begin position="9"/>
        <end position="69"/>
    </location>
</feature>
<dbReference type="Gene3D" id="1.10.10.60">
    <property type="entry name" value="Homeodomain-like"/>
    <property type="match status" value="1"/>
</dbReference>
<dbReference type="InterPro" id="IPR009057">
    <property type="entry name" value="Homeodomain-like_sf"/>
</dbReference>
<protein>
    <submittedName>
        <fullName evidence="6">Transcriptional regulator, TetR family</fullName>
    </submittedName>
</protein>
<evidence type="ECO:0000256" key="3">
    <source>
        <dbReference type="ARBA" id="ARBA00023163"/>
    </source>
</evidence>
<evidence type="ECO:0000256" key="4">
    <source>
        <dbReference type="PROSITE-ProRule" id="PRU00335"/>
    </source>
</evidence>
<dbReference type="RefSeq" id="WP_170921262.1">
    <property type="nucleotide sequence ID" value="NZ_FUWJ01000022.1"/>
</dbReference>